<proteinExistence type="predicted"/>
<evidence type="ECO:0000256" key="1">
    <source>
        <dbReference type="SAM" id="MobiDB-lite"/>
    </source>
</evidence>
<dbReference type="GeneID" id="11523023"/>
<keyword evidence="3" id="KW-1185">Reference proteome</keyword>
<gene>
    <name evidence="2" type="ORF">THITE_2123827</name>
</gene>
<feature type="region of interest" description="Disordered" evidence="1">
    <location>
        <begin position="1"/>
        <end position="60"/>
    </location>
</feature>
<evidence type="ECO:0000313" key="3">
    <source>
        <dbReference type="Proteomes" id="UP000008181"/>
    </source>
</evidence>
<accession>G2RHZ4</accession>
<feature type="compositionally biased region" description="Low complexity" evidence="1">
    <location>
        <begin position="11"/>
        <end position="26"/>
    </location>
</feature>
<protein>
    <submittedName>
        <fullName evidence="2">Uncharacterized protein</fullName>
    </submittedName>
</protein>
<dbReference type="AlphaFoldDB" id="G2RHZ4"/>
<evidence type="ECO:0000313" key="2">
    <source>
        <dbReference type="EMBL" id="AEO71456.1"/>
    </source>
</evidence>
<dbReference type="KEGG" id="ttt:THITE_2123827"/>
<feature type="compositionally biased region" description="Basic and acidic residues" evidence="1">
    <location>
        <begin position="43"/>
        <end position="52"/>
    </location>
</feature>
<dbReference type="RefSeq" id="XP_003657792.1">
    <property type="nucleotide sequence ID" value="XM_003657744.1"/>
</dbReference>
<dbReference type="HOGENOM" id="CLU_2943449_0_0_1"/>
<dbReference type="EMBL" id="CP003014">
    <property type="protein sequence ID" value="AEO71456.1"/>
    <property type="molecule type" value="Genomic_DNA"/>
</dbReference>
<sequence length="60" mass="6658">MSAPRFGASMTSQPSTTRPQSTSTTPCLPHHRRRENGPQGQRKTPEVKERGYNHTQKPAG</sequence>
<dbReference type="Proteomes" id="UP000008181">
    <property type="component" value="Chromosome 6"/>
</dbReference>
<organism evidence="2 3">
    <name type="scientific">Thermothielavioides terrestris (strain ATCC 38088 / NRRL 8126)</name>
    <name type="common">Thielavia terrestris</name>
    <dbReference type="NCBI Taxonomy" id="578455"/>
    <lineage>
        <taxon>Eukaryota</taxon>
        <taxon>Fungi</taxon>
        <taxon>Dikarya</taxon>
        <taxon>Ascomycota</taxon>
        <taxon>Pezizomycotina</taxon>
        <taxon>Sordariomycetes</taxon>
        <taxon>Sordariomycetidae</taxon>
        <taxon>Sordariales</taxon>
        <taxon>Chaetomiaceae</taxon>
        <taxon>Thermothielavioides</taxon>
        <taxon>Thermothielavioides terrestris</taxon>
    </lineage>
</organism>
<name>G2RHZ4_THETT</name>
<reference evidence="2 3" key="1">
    <citation type="journal article" date="2011" name="Nat. Biotechnol.">
        <title>Comparative genomic analysis of the thermophilic biomass-degrading fungi Myceliophthora thermophila and Thielavia terrestris.</title>
        <authorList>
            <person name="Berka R.M."/>
            <person name="Grigoriev I.V."/>
            <person name="Otillar R."/>
            <person name="Salamov A."/>
            <person name="Grimwood J."/>
            <person name="Reid I."/>
            <person name="Ishmael N."/>
            <person name="John T."/>
            <person name="Darmond C."/>
            <person name="Moisan M.-C."/>
            <person name="Henrissat B."/>
            <person name="Coutinho P.M."/>
            <person name="Lombard V."/>
            <person name="Natvig D.O."/>
            <person name="Lindquist E."/>
            <person name="Schmutz J."/>
            <person name="Lucas S."/>
            <person name="Harris P."/>
            <person name="Powlowski J."/>
            <person name="Bellemare A."/>
            <person name="Taylor D."/>
            <person name="Butler G."/>
            <person name="de Vries R.P."/>
            <person name="Allijn I.E."/>
            <person name="van den Brink J."/>
            <person name="Ushinsky S."/>
            <person name="Storms R."/>
            <person name="Powell A.J."/>
            <person name="Paulsen I.T."/>
            <person name="Elbourne L.D.H."/>
            <person name="Baker S.E."/>
            <person name="Magnuson J."/>
            <person name="LaBoissiere S."/>
            <person name="Clutterbuck A.J."/>
            <person name="Martinez D."/>
            <person name="Wogulis M."/>
            <person name="de Leon A.L."/>
            <person name="Rey M.W."/>
            <person name="Tsang A."/>
        </authorList>
    </citation>
    <scope>NUCLEOTIDE SEQUENCE [LARGE SCALE GENOMIC DNA]</scope>
    <source>
        <strain evidence="3">ATCC 38088 / NRRL 8126</strain>
    </source>
</reference>